<dbReference type="HOGENOM" id="CLU_190851_0_0_1"/>
<gene>
    <name evidence="1" type="ORF">PV08_11769</name>
</gene>
<reference evidence="1 2" key="1">
    <citation type="submission" date="2015-01" db="EMBL/GenBank/DDBJ databases">
        <title>The Genome Sequence of Exophiala spinifera CBS89968.</title>
        <authorList>
            <consortium name="The Broad Institute Genomics Platform"/>
            <person name="Cuomo C."/>
            <person name="de Hoog S."/>
            <person name="Gorbushina A."/>
            <person name="Stielow B."/>
            <person name="Teixiera M."/>
            <person name="Abouelleil A."/>
            <person name="Chapman S.B."/>
            <person name="Priest M."/>
            <person name="Young S.K."/>
            <person name="Wortman J."/>
            <person name="Nusbaum C."/>
            <person name="Birren B."/>
        </authorList>
    </citation>
    <scope>NUCLEOTIDE SEQUENCE [LARGE SCALE GENOMIC DNA]</scope>
    <source>
        <strain evidence="1 2">CBS 89968</strain>
    </source>
</reference>
<accession>A0A0D2ATG4</accession>
<dbReference type="EMBL" id="KN847501">
    <property type="protein sequence ID" value="KIW09993.1"/>
    <property type="molecule type" value="Genomic_DNA"/>
</dbReference>
<dbReference type="STRING" id="91928.A0A0D2ATG4"/>
<sequence>MSLWSSYKGLPPKTRGLIGIALMVNASAMLMFSDQIEGMLGIAPNTQEGQKLLKVYPVEREKDH</sequence>
<dbReference type="Proteomes" id="UP000053328">
    <property type="component" value="Unassembled WGS sequence"/>
</dbReference>
<evidence type="ECO:0000313" key="1">
    <source>
        <dbReference type="EMBL" id="KIW09993.1"/>
    </source>
</evidence>
<dbReference type="GeneID" id="27338852"/>
<name>A0A0D2ATG4_9EURO</name>
<dbReference type="RefSeq" id="XP_016230209.1">
    <property type="nucleotide sequence ID" value="XM_016386077.1"/>
</dbReference>
<dbReference type="OrthoDB" id="2555959at2759"/>
<organism evidence="1 2">
    <name type="scientific">Exophiala spinifera</name>
    <dbReference type="NCBI Taxonomy" id="91928"/>
    <lineage>
        <taxon>Eukaryota</taxon>
        <taxon>Fungi</taxon>
        <taxon>Dikarya</taxon>
        <taxon>Ascomycota</taxon>
        <taxon>Pezizomycotina</taxon>
        <taxon>Eurotiomycetes</taxon>
        <taxon>Chaetothyriomycetidae</taxon>
        <taxon>Chaetothyriales</taxon>
        <taxon>Herpotrichiellaceae</taxon>
        <taxon>Exophiala</taxon>
    </lineage>
</organism>
<dbReference type="VEuPathDB" id="FungiDB:PV08_11769"/>
<protein>
    <submittedName>
        <fullName evidence="1">Uncharacterized protein</fullName>
    </submittedName>
</protein>
<evidence type="ECO:0000313" key="2">
    <source>
        <dbReference type="Proteomes" id="UP000053328"/>
    </source>
</evidence>
<proteinExistence type="predicted"/>
<keyword evidence="2" id="KW-1185">Reference proteome</keyword>
<dbReference type="AlphaFoldDB" id="A0A0D2ATG4"/>